<evidence type="ECO:0000313" key="3">
    <source>
        <dbReference type="Proteomes" id="UP000177130"/>
    </source>
</evidence>
<dbReference type="EMBL" id="MHRK01000054">
    <property type="protein sequence ID" value="OHA22354.1"/>
    <property type="molecule type" value="Genomic_DNA"/>
</dbReference>
<name>A0A1G2MF73_9BACT</name>
<accession>A0A1G2MF73</accession>
<keyword evidence="1" id="KW-1133">Transmembrane helix</keyword>
<gene>
    <name evidence="2" type="ORF">A3C72_04735</name>
</gene>
<keyword evidence="1" id="KW-0812">Transmembrane</keyword>
<reference evidence="2 3" key="1">
    <citation type="journal article" date="2016" name="Nat. Commun.">
        <title>Thousands of microbial genomes shed light on interconnected biogeochemical processes in an aquifer system.</title>
        <authorList>
            <person name="Anantharaman K."/>
            <person name="Brown C.T."/>
            <person name="Hug L.A."/>
            <person name="Sharon I."/>
            <person name="Castelle C.J."/>
            <person name="Probst A.J."/>
            <person name="Thomas B.C."/>
            <person name="Singh A."/>
            <person name="Wilkins M.J."/>
            <person name="Karaoz U."/>
            <person name="Brodie E.L."/>
            <person name="Williams K.H."/>
            <person name="Hubbard S.S."/>
            <person name="Banfield J.F."/>
        </authorList>
    </citation>
    <scope>NUCLEOTIDE SEQUENCE [LARGE SCALE GENOMIC DNA]</scope>
</reference>
<evidence type="ECO:0000256" key="1">
    <source>
        <dbReference type="SAM" id="Phobius"/>
    </source>
</evidence>
<keyword evidence="1" id="KW-0472">Membrane</keyword>
<evidence type="ECO:0000313" key="2">
    <source>
        <dbReference type="EMBL" id="OHA22354.1"/>
    </source>
</evidence>
<protein>
    <submittedName>
        <fullName evidence="2">Uncharacterized protein</fullName>
    </submittedName>
</protein>
<organism evidence="2 3">
    <name type="scientific">Candidatus Taylorbacteria bacterium RIFCSPHIGHO2_02_FULL_43_32b</name>
    <dbReference type="NCBI Taxonomy" id="1802306"/>
    <lineage>
        <taxon>Bacteria</taxon>
        <taxon>Candidatus Tayloriibacteriota</taxon>
    </lineage>
</organism>
<dbReference type="AlphaFoldDB" id="A0A1G2MF73"/>
<feature type="transmembrane region" description="Helical" evidence="1">
    <location>
        <begin position="75"/>
        <end position="95"/>
    </location>
</feature>
<proteinExistence type="predicted"/>
<comment type="caution">
    <text evidence="2">The sequence shown here is derived from an EMBL/GenBank/DDBJ whole genome shotgun (WGS) entry which is preliminary data.</text>
</comment>
<sequence>MLHFCNGRYRNVTEQKNKKDHFLLITRQPRIIRLWDEAREVIKRICEIYLGRYLIKIFKEYNGLIKLTSMKRKTVAIIFFILTIVFVVVAVFTVLKLRFEETKSERARTEANVSSIIYRNEKYGFEFMYPGSWLFNDQMNSPRPFIEIWNKNVDANVANIYIYPSWIFGVSLSAITGNAESSFFSSGDEIVKNKIYGEPVVFKYGNWQGFREQASEEPGLNWDAIHGKLASRGSTIEALWVGNNLTSISAEKYFLPILSSFRFIEPDVSKAKYDEPRATKCLQEITTADPGLEFEPGIVTLGFEPSPASSAENIIKSYGLTTKDTIDFETFGHFAYVRVPVGQEYLWICRFRQNSTIKSAEVNGITHANWSKYSNDAMPIIEW</sequence>
<dbReference type="Proteomes" id="UP000177130">
    <property type="component" value="Unassembled WGS sequence"/>
</dbReference>